<accession>A0A1X2HHN6</accession>
<proteinExistence type="inferred from homology"/>
<evidence type="ECO:0000313" key="10">
    <source>
        <dbReference type="Proteomes" id="UP000242180"/>
    </source>
</evidence>
<dbReference type="GO" id="GO:0045944">
    <property type="term" value="P:positive regulation of transcription by RNA polymerase II"/>
    <property type="evidence" value="ECO:0007669"/>
    <property type="project" value="UniProtKB-ARBA"/>
</dbReference>
<evidence type="ECO:0000259" key="8">
    <source>
        <dbReference type="Pfam" id="PF10744"/>
    </source>
</evidence>
<dbReference type="EMBL" id="MCGN01000004">
    <property type="protein sequence ID" value="ORY97956.1"/>
    <property type="molecule type" value="Genomic_DNA"/>
</dbReference>
<dbReference type="AlphaFoldDB" id="A0A1X2HHN6"/>
<sequence>MASSPPATGTKKSIAESVYALQQQMTRFKEQLTVIQKDGNGNEADLHGLGPMNLSECRRQFAHEIDTIRSICSQFETQVLNDVIKMGAGADPAFRKHFTHLKEQAASESTVRRVTGTLTKTKELLEQTLSERESSPVKRQTHLLEKLAQQAGLVTFVDHESNPGTTTITLGGTVIVIDIDIDNHGHVLRTKASYVSEVLQSDHDDRVDRLLAKNLQAHGIDRFERNLHALALPDKLNVKHPSTDFFLVIRGLLTDFETIFDQELLFFNNEVSDILMEGHGVPCRHLDYPGLSIAYFIDKRSLLETDWTALQSSSADQSGLLGAARLLISFEEAETPQSFLPAGRKQFLLPVEETDEECEEDGKHTKVVRETVWPLPCSPLRFAQASASASDAVPVRFVAKLDPPMAASHQALRFLMVAAGLPTPAEVPITEPAMSISLEKMLAEGEVKGATWTAEFEDVPDQIYKWAGTQETMGKTVTRIPFTHPVQLYSILRCLRQQQMFNTLFTSITRNTSSQHVREQNQKEQLAHTMSLDEIMEANEETTPEQVHLSMTSLDAPRALDVALNLPLQLTGCPLLAFSIRIPLESPTRPTVSLHSPVPDANWHPDFLDEGTLTRVIQAGYSVPLLVRWIWKRLQRHTGQFLLRSASPADDAHDYKRMRLE</sequence>
<dbReference type="Pfam" id="PF10744">
    <property type="entry name" value="Med1"/>
    <property type="match status" value="1"/>
</dbReference>
<evidence type="ECO:0000256" key="6">
    <source>
        <dbReference type="ARBA" id="ARBA00023242"/>
    </source>
</evidence>
<dbReference type="GO" id="GO:0016592">
    <property type="term" value="C:mediator complex"/>
    <property type="evidence" value="ECO:0007669"/>
    <property type="project" value="InterPro"/>
</dbReference>
<comment type="similarity">
    <text evidence="2 7">Belongs to the Mediator complex subunit 1 family.</text>
</comment>
<dbReference type="GO" id="GO:0003712">
    <property type="term" value="F:transcription coregulator activity"/>
    <property type="evidence" value="ECO:0007669"/>
    <property type="project" value="InterPro"/>
</dbReference>
<keyword evidence="5 7" id="KW-0804">Transcription</keyword>
<evidence type="ECO:0000256" key="7">
    <source>
        <dbReference type="RuleBase" id="RU364059"/>
    </source>
</evidence>
<dbReference type="InParanoid" id="A0A1X2HHN6"/>
<evidence type="ECO:0000256" key="4">
    <source>
        <dbReference type="ARBA" id="ARBA00023159"/>
    </source>
</evidence>
<dbReference type="Proteomes" id="UP000242180">
    <property type="component" value="Unassembled WGS sequence"/>
</dbReference>
<evidence type="ECO:0000256" key="1">
    <source>
        <dbReference type="ARBA" id="ARBA00004123"/>
    </source>
</evidence>
<evidence type="ECO:0000313" key="9">
    <source>
        <dbReference type="EMBL" id="ORY97956.1"/>
    </source>
</evidence>
<keyword evidence="10" id="KW-1185">Reference proteome</keyword>
<comment type="subcellular location">
    <subcellularLocation>
        <location evidence="1 7">Nucleus</location>
    </subcellularLocation>
</comment>
<dbReference type="STRING" id="13706.A0A1X2HHN6"/>
<comment type="caution">
    <text evidence="9">The sequence shown here is derived from an EMBL/GenBank/DDBJ whole genome shotgun (WGS) entry which is preliminary data.</text>
</comment>
<name>A0A1X2HHN6_SYNRA</name>
<dbReference type="InterPro" id="IPR019680">
    <property type="entry name" value="Mediator_Med1"/>
</dbReference>
<keyword evidence="6 7" id="KW-0539">Nucleus</keyword>
<feature type="domain" description="Mediator complex subunit Med1" evidence="8">
    <location>
        <begin position="128"/>
        <end position="508"/>
    </location>
</feature>
<organism evidence="9 10">
    <name type="scientific">Syncephalastrum racemosum</name>
    <name type="common">Filamentous fungus</name>
    <dbReference type="NCBI Taxonomy" id="13706"/>
    <lineage>
        <taxon>Eukaryota</taxon>
        <taxon>Fungi</taxon>
        <taxon>Fungi incertae sedis</taxon>
        <taxon>Mucoromycota</taxon>
        <taxon>Mucoromycotina</taxon>
        <taxon>Mucoromycetes</taxon>
        <taxon>Mucorales</taxon>
        <taxon>Syncephalastraceae</taxon>
        <taxon>Syncephalastrum</taxon>
    </lineage>
</organism>
<dbReference type="PANTHER" id="PTHR35041:SF4">
    <property type="entry name" value="MEDIATOR OF RNA POLYMERASE II TRANSCRIPTION SUBUNIT 1"/>
    <property type="match status" value="1"/>
</dbReference>
<comment type="function">
    <text evidence="7">Component of the Mediator complex, a coactivator involved in the regulated transcription of nearly all RNA polymerase II-dependent genes. Mediator functions as a bridge to convey information from gene-specific regulatory proteins to the basal RNA polymerase II transcription machinery. Mediator is recruited to promoters by direct interactions with regulatory proteins and serves as a scaffold for the assembly of a functional preinitiation complex with RNA polymerase II and the general transcription factors.</text>
</comment>
<evidence type="ECO:0000256" key="5">
    <source>
        <dbReference type="ARBA" id="ARBA00023163"/>
    </source>
</evidence>
<dbReference type="OrthoDB" id="2281547at2759"/>
<dbReference type="PANTHER" id="PTHR35041">
    <property type="entry name" value="MEDIATOR OF RNA POLYMERASE II TRANSCRIPTION SUBUNIT 1"/>
    <property type="match status" value="1"/>
</dbReference>
<reference evidence="9 10" key="1">
    <citation type="submission" date="2016-07" db="EMBL/GenBank/DDBJ databases">
        <title>Pervasive Adenine N6-methylation of Active Genes in Fungi.</title>
        <authorList>
            <consortium name="DOE Joint Genome Institute"/>
            <person name="Mondo S.J."/>
            <person name="Dannebaum R.O."/>
            <person name="Kuo R.C."/>
            <person name="Labutti K."/>
            <person name="Haridas S."/>
            <person name="Kuo A."/>
            <person name="Salamov A."/>
            <person name="Ahrendt S.R."/>
            <person name="Lipzen A."/>
            <person name="Sullivan W."/>
            <person name="Andreopoulos W.B."/>
            <person name="Clum A."/>
            <person name="Lindquist E."/>
            <person name="Daum C."/>
            <person name="Ramamoorthy G.K."/>
            <person name="Gryganskyi A."/>
            <person name="Culley D."/>
            <person name="Magnuson J.K."/>
            <person name="James T.Y."/>
            <person name="O'Malley M.A."/>
            <person name="Stajich J.E."/>
            <person name="Spatafora J.W."/>
            <person name="Visel A."/>
            <person name="Grigoriev I.V."/>
        </authorList>
    </citation>
    <scope>NUCLEOTIDE SEQUENCE [LARGE SCALE GENOMIC DNA]</scope>
    <source>
        <strain evidence="9 10">NRRL 2496</strain>
    </source>
</reference>
<keyword evidence="4 7" id="KW-0010">Activator</keyword>
<keyword evidence="3 7" id="KW-0805">Transcription regulation</keyword>
<evidence type="ECO:0000256" key="3">
    <source>
        <dbReference type="ARBA" id="ARBA00023015"/>
    </source>
</evidence>
<evidence type="ECO:0000256" key="2">
    <source>
        <dbReference type="ARBA" id="ARBA00006210"/>
    </source>
</evidence>
<gene>
    <name evidence="9" type="ORF">BCR43DRAFT_457192</name>
</gene>
<protein>
    <recommendedName>
        <fullName evidence="7">Mediator of RNA polymerase II transcription subunit 1</fullName>
    </recommendedName>
    <alternativeName>
        <fullName evidence="7">Mediator complex subunit 1</fullName>
    </alternativeName>
</protein>
<dbReference type="OMA" id="QMFNTLF"/>